<feature type="domain" description="Response regulatory" evidence="4">
    <location>
        <begin position="4"/>
        <end position="120"/>
    </location>
</feature>
<dbReference type="EMBL" id="CP097160">
    <property type="protein sequence ID" value="UQN15541.1"/>
    <property type="molecule type" value="Genomic_DNA"/>
</dbReference>
<dbReference type="InterPro" id="IPR039420">
    <property type="entry name" value="WalR-like"/>
</dbReference>
<feature type="domain" description="HTH luxR-type" evidence="3">
    <location>
        <begin position="135"/>
        <end position="200"/>
    </location>
</feature>
<dbReference type="PANTHER" id="PTHR43214">
    <property type="entry name" value="TWO-COMPONENT RESPONSE REGULATOR"/>
    <property type="match status" value="1"/>
</dbReference>
<dbReference type="InterPro" id="IPR036388">
    <property type="entry name" value="WH-like_DNA-bd_sf"/>
</dbReference>
<dbReference type="PROSITE" id="PS50043">
    <property type="entry name" value="HTH_LUXR_2"/>
    <property type="match status" value="1"/>
</dbReference>
<dbReference type="CDD" id="cd06170">
    <property type="entry name" value="LuxR_C_like"/>
    <property type="match status" value="1"/>
</dbReference>
<reference evidence="5" key="1">
    <citation type="submission" date="2022-05" db="EMBL/GenBank/DDBJ databases">
        <title>Complete genome sequence of toluene-degrading Gulosibacter sediminis strain ACHW.36C.</title>
        <authorList>
            <person name="Wai A.C."/>
            <person name="Lai G.K."/>
            <person name="Griffin S.D."/>
            <person name="Leung F.C."/>
        </authorList>
    </citation>
    <scope>NUCLEOTIDE SEQUENCE [LARGE SCALE GENOMIC DNA]</scope>
    <source>
        <strain evidence="5">ACHW.36C</strain>
    </source>
</reference>
<dbReference type="InterPro" id="IPR000792">
    <property type="entry name" value="Tscrpt_reg_LuxR_C"/>
</dbReference>
<dbReference type="CDD" id="cd19930">
    <property type="entry name" value="REC_DesR-like"/>
    <property type="match status" value="1"/>
</dbReference>
<keyword evidence="2" id="KW-0597">Phosphoprotein</keyword>
<feature type="modified residue" description="4-aspartylphosphate" evidence="2">
    <location>
        <position position="55"/>
    </location>
</feature>
<evidence type="ECO:0000256" key="2">
    <source>
        <dbReference type="PROSITE-ProRule" id="PRU00169"/>
    </source>
</evidence>
<gene>
    <name evidence="5" type="ORF">M3M28_03515</name>
</gene>
<evidence type="ECO:0000313" key="5">
    <source>
        <dbReference type="EMBL" id="UQN15541.1"/>
    </source>
</evidence>
<dbReference type="SMART" id="SM00421">
    <property type="entry name" value="HTH_LUXR"/>
    <property type="match status" value="1"/>
</dbReference>
<evidence type="ECO:0000259" key="3">
    <source>
        <dbReference type="PROSITE" id="PS50043"/>
    </source>
</evidence>
<protein>
    <submittedName>
        <fullName evidence="5">Response regulator transcription factor</fullName>
    </submittedName>
</protein>
<dbReference type="PRINTS" id="PR00038">
    <property type="entry name" value="HTHLUXR"/>
</dbReference>
<dbReference type="Gene3D" id="1.10.10.10">
    <property type="entry name" value="Winged helix-like DNA-binding domain superfamily/Winged helix DNA-binding domain"/>
    <property type="match status" value="1"/>
</dbReference>
<dbReference type="PANTHER" id="PTHR43214:SF42">
    <property type="entry name" value="TRANSCRIPTIONAL REGULATORY PROTEIN DESR"/>
    <property type="match status" value="1"/>
</dbReference>
<evidence type="ECO:0000256" key="1">
    <source>
        <dbReference type="ARBA" id="ARBA00023125"/>
    </source>
</evidence>
<dbReference type="InterPro" id="IPR011006">
    <property type="entry name" value="CheY-like_superfamily"/>
</dbReference>
<dbReference type="Pfam" id="PF00072">
    <property type="entry name" value="Response_reg"/>
    <property type="match status" value="1"/>
</dbReference>
<dbReference type="PROSITE" id="PS50110">
    <property type="entry name" value="RESPONSE_REGULATORY"/>
    <property type="match status" value="1"/>
</dbReference>
<dbReference type="InterPro" id="IPR016032">
    <property type="entry name" value="Sig_transdc_resp-reg_C-effctor"/>
</dbReference>
<dbReference type="Pfam" id="PF00196">
    <property type="entry name" value="GerE"/>
    <property type="match status" value="1"/>
</dbReference>
<evidence type="ECO:0000259" key="4">
    <source>
        <dbReference type="PROSITE" id="PS50110"/>
    </source>
</evidence>
<dbReference type="InterPro" id="IPR001789">
    <property type="entry name" value="Sig_transdc_resp-reg_receiver"/>
</dbReference>
<name>A0ABY4MYM9_9MICO</name>
<dbReference type="SUPFAM" id="SSF52172">
    <property type="entry name" value="CheY-like"/>
    <property type="match status" value="1"/>
</dbReference>
<organism evidence="5">
    <name type="scientific">Gulosibacter sediminis</name>
    <dbReference type="NCBI Taxonomy" id="1729695"/>
    <lineage>
        <taxon>Bacteria</taxon>
        <taxon>Bacillati</taxon>
        <taxon>Actinomycetota</taxon>
        <taxon>Actinomycetes</taxon>
        <taxon>Micrococcales</taxon>
        <taxon>Microbacteriaceae</taxon>
        <taxon>Gulosibacter</taxon>
    </lineage>
</organism>
<dbReference type="Gene3D" id="3.40.50.2300">
    <property type="match status" value="1"/>
</dbReference>
<keyword evidence="1" id="KW-0238">DNA-binding</keyword>
<accession>A0ABY4MYM9</accession>
<dbReference type="PROSITE" id="PS00622">
    <property type="entry name" value="HTH_LUXR_1"/>
    <property type="match status" value="1"/>
</dbReference>
<dbReference type="SMART" id="SM00448">
    <property type="entry name" value="REC"/>
    <property type="match status" value="1"/>
</dbReference>
<sequence length="205" mass="21298">MSIRILIADDQDLIRGALAALLGLEEDLEIVAQTGRGDEVAALVAEHDVDVALLDIEMPGRNGIDVAAELTSSGSSCRALIVTTFGRPGYLRRAMAAGARGFVVKDTPAEELAKTIREVAAGRRVVDPVLAAESMGVGESPLSPREAEVLAAAADGASVREVASRVHLSAGTVRNHLSAAIGKTGAGNRAEAARIARDRGWLLDT</sequence>
<dbReference type="SUPFAM" id="SSF46894">
    <property type="entry name" value="C-terminal effector domain of the bipartite response regulators"/>
    <property type="match status" value="1"/>
</dbReference>
<proteinExistence type="predicted"/>